<gene>
    <name evidence="6" type="ORF">BJ997_000810</name>
</gene>
<evidence type="ECO:0000256" key="2">
    <source>
        <dbReference type="SAM" id="Phobius"/>
    </source>
</evidence>
<feature type="domain" description="Predicted membrane protein YciQ-like C-terminal" evidence="5">
    <location>
        <begin position="307"/>
        <end position="553"/>
    </location>
</feature>
<sequence length="626" mass="65654">MPRLLRRYLAATLGALLFVCLSVTGAAAYASVPEKVAPAVPSALASGTGDFTFDSWHSDFTLGLDGDGRSSLTTVETITARFPDIDQNRGILRAIPTDYQGHPTDVSIVSVTDENGSPRSFETETVSEDGNFIHVTIAASEYVHGAQTYVITFEQSNVTLYPDNADTEQFYWDVNGTGWEQPFADVTASVFVEPDLVDRLTGQEACYQGPEGSSAPCEVLDSAADDDGWRVDAAAGQLVPAENLTVVVVFEPGTFVPRDDSFTANALPSLGLAGALAAILVAALAGAARVTRWRSAQGRPTLIAEYLPPKGINLLTSGEVTGLSAKATAAQFVSFAVRGNVRILEATDKKTHYLLEFRHSNRVDETELRILGTLFPTLQPGERRDLKKKSTSLTTALQKEIPAARKASLAAGLREAKDTGLRVWFLLAAVVSAILALVGALGAMITVVGGFWPALIIGVAVLASVATFAFVGNFRPLTESGAELRDYLKGVKLYIGLAEADRLRVLQSPGGALRSPYRQEAGGRPDADPVQVVKVSERVLPLAVLFGQEKEWSGVLGHYYEQAGTQPDWYVGTNAFSALYFASAVSGFAATTTASWSGSAASSGSSGSGGGGSSGGGGGGGGGGGV</sequence>
<feature type="transmembrane region" description="Helical" evidence="2">
    <location>
        <begin position="423"/>
        <end position="445"/>
    </location>
</feature>
<keyword evidence="2" id="KW-1133">Transmembrane helix</keyword>
<reference evidence="6 7" key="1">
    <citation type="submission" date="2020-08" db="EMBL/GenBank/DDBJ databases">
        <title>Sequencing the genomes of 1000 actinobacteria strains.</title>
        <authorList>
            <person name="Klenk H.-P."/>
        </authorList>
    </citation>
    <scope>NUCLEOTIDE SEQUENCE [LARGE SCALE GENOMIC DNA]</scope>
    <source>
        <strain evidence="6 7">DSM 21065</strain>
    </source>
</reference>
<evidence type="ECO:0000313" key="6">
    <source>
        <dbReference type="EMBL" id="MBB5640262.1"/>
    </source>
</evidence>
<name>A0A7W8ZUQ9_9MICO</name>
<dbReference type="InterPro" id="IPR018702">
    <property type="entry name" value="DUF2207"/>
</dbReference>
<feature type="compositionally biased region" description="Gly residues" evidence="1">
    <location>
        <begin position="606"/>
        <end position="626"/>
    </location>
</feature>
<dbReference type="Pfam" id="PF09972">
    <property type="entry name" value="DUF2207"/>
    <property type="match status" value="1"/>
</dbReference>
<feature type="chain" id="PRO_5038560480" evidence="3">
    <location>
        <begin position="31"/>
        <end position="626"/>
    </location>
</feature>
<dbReference type="RefSeq" id="WP_052541945.1">
    <property type="nucleotide sequence ID" value="NZ_JACHBQ010000001.1"/>
</dbReference>
<dbReference type="Proteomes" id="UP000561726">
    <property type="component" value="Unassembled WGS sequence"/>
</dbReference>
<dbReference type="OrthoDB" id="4973253at2"/>
<dbReference type="InterPro" id="IPR048389">
    <property type="entry name" value="YciQ-like_C"/>
</dbReference>
<dbReference type="AlphaFoldDB" id="A0A7W8ZUQ9"/>
<comment type="caution">
    <text evidence="6">The sequence shown here is derived from an EMBL/GenBank/DDBJ whole genome shotgun (WGS) entry which is preliminary data.</text>
</comment>
<keyword evidence="3" id="KW-0732">Signal</keyword>
<keyword evidence="2" id="KW-0812">Transmembrane</keyword>
<feature type="region of interest" description="Disordered" evidence="1">
    <location>
        <begin position="599"/>
        <end position="626"/>
    </location>
</feature>
<proteinExistence type="predicted"/>
<feature type="domain" description="DUF2207" evidence="4">
    <location>
        <begin position="71"/>
        <end position="208"/>
    </location>
</feature>
<dbReference type="Pfam" id="PF20990">
    <property type="entry name" value="DUF2207_C"/>
    <property type="match status" value="1"/>
</dbReference>
<evidence type="ECO:0000313" key="7">
    <source>
        <dbReference type="Proteomes" id="UP000561726"/>
    </source>
</evidence>
<evidence type="ECO:0000259" key="5">
    <source>
        <dbReference type="Pfam" id="PF20990"/>
    </source>
</evidence>
<feature type="transmembrane region" description="Helical" evidence="2">
    <location>
        <begin position="451"/>
        <end position="471"/>
    </location>
</feature>
<protein>
    <submittedName>
        <fullName evidence="6">Putative membrane protein YgcG</fullName>
    </submittedName>
</protein>
<evidence type="ECO:0000256" key="1">
    <source>
        <dbReference type="SAM" id="MobiDB-lite"/>
    </source>
</evidence>
<evidence type="ECO:0000259" key="4">
    <source>
        <dbReference type="Pfam" id="PF09972"/>
    </source>
</evidence>
<dbReference type="EMBL" id="JACHBQ010000001">
    <property type="protein sequence ID" value="MBB5640262.1"/>
    <property type="molecule type" value="Genomic_DNA"/>
</dbReference>
<feature type="signal peptide" evidence="3">
    <location>
        <begin position="1"/>
        <end position="30"/>
    </location>
</feature>
<keyword evidence="2" id="KW-0472">Membrane</keyword>
<feature type="transmembrane region" description="Helical" evidence="2">
    <location>
        <begin position="270"/>
        <end position="290"/>
    </location>
</feature>
<accession>A0A7W8ZUQ9</accession>
<evidence type="ECO:0000256" key="3">
    <source>
        <dbReference type="SAM" id="SignalP"/>
    </source>
</evidence>
<organism evidence="6 7">
    <name type="scientific">Cryobacterium roopkundense</name>
    <dbReference type="NCBI Taxonomy" id="1001240"/>
    <lineage>
        <taxon>Bacteria</taxon>
        <taxon>Bacillati</taxon>
        <taxon>Actinomycetota</taxon>
        <taxon>Actinomycetes</taxon>
        <taxon>Micrococcales</taxon>
        <taxon>Microbacteriaceae</taxon>
        <taxon>Cryobacterium</taxon>
    </lineage>
</organism>